<name>A0AAV7E7J1_ARIFI</name>
<accession>A0AAV7E7J1</accession>
<evidence type="ECO:0000313" key="4">
    <source>
        <dbReference type="Proteomes" id="UP000825729"/>
    </source>
</evidence>
<keyword evidence="4" id="KW-1185">Reference proteome</keyword>
<dbReference type="PANTHER" id="PTHR33227">
    <property type="entry name" value="STIGMA-SPECIFIC STIG1-LIKE PROTEIN 3"/>
    <property type="match status" value="1"/>
</dbReference>
<evidence type="ECO:0008006" key="5">
    <source>
        <dbReference type="Google" id="ProtNLM"/>
    </source>
</evidence>
<protein>
    <recommendedName>
        <fullName evidence="5">Stigma-specific Stig1 family protein</fullName>
    </recommendedName>
</protein>
<reference evidence="3 4" key="1">
    <citation type="submission" date="2021-07" db="EMBL/GenBank/DDBJ databases">
        <title>The Aristolochia fimbriata genome: insights into angiosperm evolution, floral development and chemical biosynthesis.</title>
        <authorList>
            <person name="Jiao Y."/>
        </authorList>
    </citation>
    <scope>NUCLEOTIDE SEQUENCE [LARGE SCALE GENOMIC DNA]</scope>
    <source>
        <strain evidence="3">IBCAS-2021</strain>
        <tissue evidence="3">Leaf</tissue>
    </source>
</reference>
<proteinExistence type="inferred from homology"/>
<dbReference type="Pfam" id="PF04885">
    <property type="entry name" value="Stig1"/>
    <property type="match status" value="1"/>
</dbReference>
<dbReference type="AlphaFoldDB" id="A0AAV7E7J1"/>
<dbReference type="InterPro" id="IPR006969">
    <property type="entry name" value="Stig-like"/>
</dbReference>
<evidence type="ECO:0000256" key="1">
    <source>
        <dbReference type="ARBA" id="ARBA00006010"/>
    </source>
</evidence>
<sequence>MQRPPQRHLWCGGDPDVCLDPDKNPWAGATVCCGRRFCRDTSTDPNNCGGCGVVCGYGLLCCGGRCVNSSNDRQHCGSCNSECPGQQRCAFGMCDYAS</sequence>
<gene>
    <name evidence="3" type="ORF">H6P81_015141</name>
</gene>
<evidence type="ECO:0000256" key="2">
    <source>
        <dbReference type="ARBA" id="ARBA00022729"/>
    </source>
</evidence>
<dbReference type="Proteomes" id="UP000825729">
    <property type="component" value="Unassembled WGS sequence"/>
</dbReference>
<evidence type="ECO:0000313" key="3">
    <source>
        <dbReference type="EMBL" id="KAG9443801.1"/>
    </source>
</evidence>
<keyword evidence="2" id="KW-0732">Signal</keyword>
<organism evidence="3 4">
    <name type="scientific">Aristolochia fimbriata</name>
    <name type="common">White veined hardy Dutchman's pipe vine</name>
    <dbReference type="NCBI Taxonomy" id="158543"/>
    <lineage>
        <taxon>Eukaryota</taxon>
        <taxon>Viridiplantae</taxon>
        <taxon>Streptophyta</taxon>
        <taxon>Embryophyta</taxon>
        <taxon>Tracheophyta</taxon>
        <taxon>Spermatophyta</taxon>
        <taxon>Magnoliopsida</taxon>
        <taxon>Magnoliidae</taxon>
        <taxon>Piperales</taxon>
        <taxon>Aristolochiaceae</taxon>
        <taxon>Aristolochia</taxon>
    </lineage>
</organism>
<comment type="caution">
    <text evidence="3">The sequence shown here is derived from an EMBL/GenBank/DDBJ whole genome shotgun (WGS) entry which is preliminary data.</text>
</comment>
<dbReference type="PANTHER" id="PTHR33227:SF54">
    <property type="entry name" value="PROTEIN STIG1"/>
    <property type="match status" value="1"/>
</dbReference>
<dbReference type="EMBL" id="JAINDJ010000006">
    <property type="protein sequence ID" value="KAG9443801.1"/>
    <property type="molecule type" value="Genomic_DNA"/>
</dbReference>
<comment type="similarity">
    <text evidence="1">Belongs to the STIG1 family.</text>
</comment>